<proteinExistence type="predicted"/>
<feature type="compositionally biased region" description="Low complexity" evidence="1">
    <location>
        <begin position="155"/>
        <end position="170"/>
    </location>
</feature>
<dbReference type="Proteomes" id="UP001497600">
    <property type="component" value="Chromosome H"/>
</dbReference>
<name>A0ABP0EQM0_9ASCO</name>
<reference evidence="2 3" key="1">
    <citation type="submission" date="2024-01" db="EMBL/GenBank/DDBJ databases">
        <authorList>
            <consortium name="Genoscope - CEA"/>
            <person name="William W."/>
        </authorList>
    </citation>
    <scope>NUCLEOTIDE SEQUENCE [LARGE SCALE GENOMIC DNA]</scope>
    <source>
        <strain evidence="2 3">29B2s-10</strain>
    </source>
</reference>
<organism evidence="2 3">
    <name type="scientific">[Candida] anglica</name>
    <dbReference type="NCBI Taxonomy" id="148631"/>
    <lineage>
        <taxon>Eukaryota</taxon>
        <taxon>Fungi</taxon>
        <taxon>Dikarya</taxon>
        <taxon>Ascomycota</taxon>
        <taxon>Saccharomycotina</taxon>
        <taxon>Pichiomycetes</taxon>
        <taxon>Debaryomycetaceae</taxon>
        <taxon>Kurtzmaniella</taxon>
    </lineage>
</organism>
<accession>A0ABP0EQM0</accession>
<evidence type="ECO:0008006" key="4">
    <source>
        <dbReference type="Google" id="ProtNLM"/>
    </source>
</evidence>
<protein>
    <recommendedName>
        <fullName evidence="4">Armadillo-like helical domain-containing protein</fullName>
    </recommendedName>
</protein>
<evidence type="ECO:0000313" key="3">
    <source>
        <dbReference type="Proteomes" id="UP001497600"/>
    </source>
</evidence>
<feature type="region of interest" description="Disordered" evidence="1">
    <location>
        <begin position="148"/>
        <end position="170"/>
    </location>
</feature>
<evidence type="ECO:0000256" key="1">
    <source>
        <dbReference type="SAM" id="MobiDB-lite"/>
    </source>
</evidence>
<sequence length="864" mass="98537">MSPNKTTSVYSRLFDPLHNKDQLYYRSIFINPIHEHALESILIANSESIDTSTQLEVKNVAVLQELFAHAVEMLVEATMYPLPVEQFTPVPATSPRKSIGKRHSITPLDDIGEDITSLNGSTKSNFGSIPASAASSLVDLDEEDDITMLHGSTPKSTRSRSGSISSSLTSGSKSKAAILNATQKSDSSKLKQKRTQLESIDDILRTELIINILKVLHIWFRNVNNTNTVIRKTKANLGVSGATDVLVSMFGDSNATTSSLDISTLETLLKVLKWYLSQNITNTLSIKEVISLLYQIVKTLYKSASNNNLGKESLIRSLFLTIYKVDFAPELSSILDVASSVTEDIPGSVKNEREISLSLSCESFMEIQCIIGILIKVPPSSISYKSSSLSADITTNEFTNSVEHLFNSKKYSKQDIYQQVFAKIIPILAVNFNYLYDSKQDLLLHDITNTSFISWIAGSLWTSGYPSYETTNNVTNLNNNKIQFKESDHFIRGVSYFFTTREKIWKQNENTNGPFESVETPDLLPISLFMYSQSKNEYFLEYLTEKYHPLVEYDQHIEVFDIWLASLSYVFTNQHRSPIMHSITRVALLLLLRLTSKNSIVRGVRLVEKLNKYQINEFKWKVCHQRNPILPTSSEKGYKSSLYYILDILQILIRFNLTKKLDVASYRLTFSIIRQIVDEFTIEDIKLDDSFSWNEFSKTIFGFLLFTWKQKLISVEKRGVEVKHLVEETLFIIDEILAERFLKQNVNISYDLVYSVLLHRDCLQGLIGDCHLDLSRFKNLQRCIEYLEEKLGSDRRTIDIEYGTSEFTQIVKGFQSMKVKTIEEPKNKPENEIIFKNIHKPLYVDVEGTSEMVRIVDATLSISW</sequence>
<dbReference type="EMBL" id="OZ004260">
    <property type="protein sequence ID" value="CAK7922223.1"/>
    <property type="molecule type" value="Genomic_DNA"/>
</dbReference>
<keyword evidence="3" id="KW-1185">Reference proteome</keyword>
<evidence type="ECO:0000313" key="2">
    <source>
        <dbReference type="EMBL" id="CAK7922223.1"/>
    </source>
</evidence>
<gene>
    <name evidence="2" type="ORF">CAAN4_H24168</name>
</gene>